<dbReference type="PROSITE" id="PS50110">
    <property type="entry name" value="RESPONSE_REGULATORY"/>
    <property type="match status" value="1"/>
</dbReference>
<evidence type="ECO:0000256" key="7">
    <source>
        <dbReference type="ARBA" id="ARBA00022741"/>
    </source>
</evidence>
<feature type="domain" description="Response regulatory" evidence="17">
    <location>
        <begin position="1152"/>
        <end position="1270"/>
    </location>
</feature>
<keyword evidence="7" id="KW-0547">Nucleotide-binding</keyword>
<feature type="chain" id="PRO_5032452886" description="histidine kinase" evidence="15">
    <location>
        <begin position="20"/>
        <end position="1380"/>
    </location>
</feature>
<dbReference type="SMART" id="SM00388">
    <property type="entry name" value="HisKA"/>
    <property type="match status" value="1"/>
</dbReference>
<keyword evidence="5" id="KW-0808">Transferase</keyword>
<keyword evidence="15" id="KW-0732">Signal</keyword>
<dbReference type="RefSeq" id="WP_184742875.1">
    <property type="nucleotide sequence ID" value="NZ_JACHGJ010000001.1"/>
</dbReference>
<dbReference type="InterPro" id="IPR036097">
    <property type="entry name" value="HisK_dim/P_sf"/>
</dbReference>
<evidence type="ECO:0000256" key="9">
    <source>
        <dbReference type="ARBA" id="ARBA00022840"/>
    </source>
</evidence>
<feature type="modified residue" description="4-aspartylphosphate" evidence="12">
    <location>
        <position position="1201"/>
    </location>
</feature>
<dbReference type="InterPro" id="IPR001789">
    <property type="entry name" value="Sig_transdc_resp-reg_receiver"/>
</dbReference>
<dbReference type="EC" id="2.7.13.3" evidence="3"/>
<feature type="transmembrane region" description="Helical" evidence="14">
    <location>
        <begin position="830"/>
        <end position="851"/>
    </location>
</feature>
<keyword evidence="10 14" id="KW-1133">Transmembrane helix</keyword>
<keyword evidence="9" id="KW-0067">ATP-binding</keyword>
<dbReference type="CDD" id="cd16922">
    <property type="entry name" value="HATPase_EvgS-ArcB-TorS-like"/>
    <property type="match status" value="1"/>
</dbReference>
<dbReference type="PROSITE" id="PS50109">
    <property type="entry name" value="HIS_KIN"/>
    <property type="match status" value="1"/>
</dbReference>
<comment type="caution">
    <text evidence="18">The sequence shown here is derived from an EMBL/GenBank/DDBJ whole genome shotgun (WGS) entry which is preliminary data.</text>
</comment>
<evidence type="ECO:0000313" key="19">
    <source>
        <dbReference type="Proteomes" id="UP000587760"/>
    </source>
</evidence>
<name>A0A841R7L8_9SPIO</name>
<evidence type="ECO:0000259" key="17">
    <source>
        <dbReference type="PROSITE" id="PS50110"/>
    </source>
</evidence>
<dbReference type="Gene3D" id="2.60.40.10">
    <property type="entry name" value="Immunoglobulins"/>
    <property type="match status" value="1"/>
</dbReference>
<dbReference type="InterPro" id="IPR011123">
    <property type="entry name" value="Y_Y_Y"/>
</dbReference>
<protein>
    <recommendedName>
        <fullName evidence="3">histidine kinase</fullName>
        <ecNumber evidence="3">2.7.13.3</ecNumber>
    </recommendedName>
</protein>
<comment type="subcellular location">
    <subcellularLocation>
        <location evidence="2">Membrane</location>
    </subcellularLocation>
</comment>
<evidence type="ECO:0000256" key="3">
    <source>
        <dbReference type="ARBA" id="ARBA00012438"/>
    </source>
</evidence>
<evidence type="ECO:0000256" key="15">
    <source>
        <dbReference type="SAM" id="SignalP"/>
    </source>
</evidence>
<evidence type="ECO:0000256" key="13">
    <source>
        <dbReference type="SAM" id="Coils"/>
    </source>
</evidence>
<dbReference type="Pfam" id="PF07494">
    <property type="entry name" value="Reg_prop"/>
    <property type="match status" value="8"/>
</dbReference>
<reference evidence="18 19" key="1">
    <citation type="submission" date="2020-08" db="EMBL/GenBank/DDBJ databases">
        <title>Genomic Encyclopedia of Type Strains, Phase IV (KMG-IV): sequencing the most valuable type-strain genomes for metagenomic binning, comparative biology and taxonomic classification.</title>
        <authorList>
            <person name="Goeker M."/>
        </authorList>
    </citation>
    <scope>NUCLEOTIDE SEQUENCE [LARGE SCALE GENOMIC DNA]</scope>
    <source>
        <strain evidence="18 19">DSM 2461</strain>
    </source>
</reference>
<dbReference type="Gene3D" id="1.10.287.130">
    <property type="match status" value="1"/>
</dbReference>
<dbReference type="Proteomes" id="UP000587760">
    <property type="component" value="Unassembled WGS sequence"/>
</dbReference>
<dbReference type="SUPFAM" id="SSF47384">
    <property type="entry name" value="Homodimeric domain of signal transducing histidine kinase"/>
    <property type="match status" value="1"/>
</dbReference>
<evidence type="ECO:0000256" key="12">
    <source>
        <dbReference type="PROSITE-ProRule" id="PRU00169"/>
    </source>
</evidence>
<proteinExistence type="predicted"/>
<keyword evidence="4 12" id="KW-0597">Phosphoprotein</keyword>
<evidence type="ECO:0000256" key="10">
    <source>
        <dbReference type="ARBA" id="ARBA00022989"/>
    </source>
</evidence>
<organism evidence="18 19">
    <name type="scientific">Spirochaeta isovalerica</name>
    <dbReference type="NCBI Taxonomy" id="150"/>
    <lineage>
        <taxon>Bacteria</taxon>
        <taxon>Pseudomonadati</taxon>
        <taxon>Spirochaetota</taxon>
        <taxon>Spirochaetia</taxon>
        <taxon>Spirochaetales</taxon>
        <taxon>Spirochaetaceae</taxon>
        <taxon>Spirochaeta</taxon>
    </lineage>
</organism>
<dbReference type="PRINTS" id="PR00344">
    <property type="entry name" value="BCTRLSENSOR"/>
</dbReference>
<dbReference type="CDD" id="cd17546">
    <property type="entry name" value="REC_hyHK_CKI1_RcsC-like"/>
    <property type="match status" value="1"/>
</dbReference>
<dbReference type="SMART" id="SM00448">
    <property type="entry name" value="REC"/>
    <property type="match status" value="1"/>
</dbReference>
<evidence type="ECO:0000256" key="14">
    <source>
        <dbReference type="SAM" id="Phobius"/>
    </source>
</evidence>
<keyword evidence="8 18" id="KW-0418">Kinase</keyword>
<dbReference type="InterPro" id="IPR003661">
    <property type="entry name" value="HisK_dim/P_dom"/>
</dbReference>
<dbReference type="Pfam" id="PF02518">
    <property type="entry name" value="HATPase_c"/>
    <property type="match status" value="1"/>
</dbReference>
<dbReference type="InterPro" id="IPR013783">
    <property type="entry name" value="Ig-like_fold"/>
</dbReference>
<dbReference type="Pfam" id="PF00512">
    <property type="entry name" value="HisKA"/>
    <property type="match status" value="1"/>
</dbReference>
<evidence type="ECO:0000313" key="18">
    <source>
        <dbReference type="EMBL" id="MBB6478738.1"/>
    </source>
</evidence>
<dbReference type="EMBL" id="JACHGJ010000001">
    <property type="protein sequence ID" value="MBB6478738.1"/>
    <property type="molecule type" value="Genomic_DNA"/>
</dbReference>
<dbReference type="GO" id="GO:0005524">
    <property type="term" value="F:ATP binding"/>
    <property type="evidence" value="ECO:0007669"/>
    <property type="project" value="UniProtKB-KW"/>
</dbReference>
<gene>
    <name evidence="18" type="ORF">HNR50_000371</name>
</gene>
<dbReference type="PANTHER" id="PTHR43547:SF2">
    <property type="entry name" value="HYBRID SIGNAL TRANSDUCTION HISTIDINE KINASE C"/>
    <property type="match status" value="1"/>
</dbReference>
<keyword evidence="19" id="KW-1185">Reference proteome</keyword>
<dbReference type="Gene3D" id="2.130.10.10">
    <property type="entry name" value="YVTN repeat-like/Quinoprotein amine dehydrogenase"/>
    <property type="match status" value="3"/>
</dbReference>
<dbReference type="InterPro" id="IPR005467">
    <property type="entry name" value="His_kinase_dom"/>
</dbReference>
<dbReference type="Gene3D" id="3.30.565.10">
    <property type="entry name" value="Histidine kinase-like ATPase, C-terminal domain"/>
    <property type="match status" value="1"/>
</dbReference>
<dbReference type="InterPro" id="IPR004358">
    <property type="entry name" value="Sig_transdc_His_kin-like_C"/>
</dbReference>
<dbReference type="SUPFAM" id="SSF52172">
    <property type="entry name" value="CheY-like"/>
    <property type="match status" value="1"/>
</dbReference>
<dbReference type="GO" id="GO:0016020">
    <property type="term" value="C:membrane"/>
    <property type="evidence" value="ECO:0007669"/>
    <property type="project" value="UniProtKB-SubCell"/>
</dbReference>
<dbReference type="FunFam" id="3.30.565.10:FF:000010">
    <property type="entry name" value="Sensor histidine kinase RcsC"/>
    <property type="match status" value="1"/>
</dbReference>
<dbReference type="InterPro" id="IPR015943">
    <property type="entry name" value="WD40/YVTN_repeat-like_dom_sf"/>
</dbReference>
<feature type="signal peptide" evidence="15">
    <location>
        <begin position="1"/>
        <end position="19"/>
    </location>
</feature>
<dbReference type="PANTHER" id="PTHR43547">
    <property type="entry name" value="TWO-COMPONENT HISTIDINE KINASE"/>
    <property type="match status" value="1"/>
</dbReference>
<evidence type="ECO:0000256" key="2">
    <source>
        <dbReference type="ARBA" id="ARBA00004370"/>
    </source>
</evidence>
<dbReference type="InterPro" id="IPR036890">
    <property type="entry name" value="HATPase_C_sf"/>
</dbReference>
<dbReference type="FunFam" id="1.10.287.130:FF:000004">
    <property type="entry name" value="Ethylene receptor 1"/>
    <property type="match status" value="1"/>
</dbReference>
<dbReference type="CDD" id="cd00082">
    <property type="entry name" value="HisKA"/>
    <property type="match status" value="1"/>
</dbReference>
<dbReference type="InterPro" id="IPR011110">
    <property type="entry name" value="Reg_prop"/>
</dbReference>
<evidence type="ECO:0000259" key="16">
    <source>
        <dbReference type="PROSITE" id="PS50109"/>
    </source>
</evidence>
<evidence type="ECO:0000256" key="6">
    <source>
        <dbReference type="ARBA" id="ARBA00022692"/>
    </source>
</evidence>
<comment type="catalytic activity">
    <reaction evidence="1">
        <text>ATP + protein L-histidine = ADP + protein N-phospho-L-histidine.</text>
        <dbReference type="EC" id="2.7.13.3"/>
    </reaction>
</comment>
<dbReference type="InterPro" id="IPR003594">
    <property type="entry name" value="HATPase_dom"/>
</dbReference>
<dbReference type="InterPro" id="IPR011006">
    <property type="entry name" value="CheY-like_superfamily"/>
</dbReference>
<feature type="domain" description="Histidine kinase" evidence="16">
    <location>
        <begin position="903"/>
        <end position="1126"/>
    </location>
</feature>
<dbReference type="InterPro" id="IPR036322">
    <property type="entry name" value="WD40_repeat_dom_sf"/>
</dbReference>
<dbReference type="Pfam" id="PF07495">
    <property type="entry name" value="Y_Y_Y"/>
    <property type="match status" value="1"/>
</dbReference>
<evidence type="ECO:0000256" key="11">
    <source>
        <dbReference type="ARBA" id="ARBA00023136"/>
    </source>
</evidence>
<dbReference type="SUPFAM" id="SSF63829">
    <property type="entry name" value="Calcium-dependent phosphotriesterase"/>
    <property type="match status" value="3"/>
</dbReference>
<feature type="coiled-coil region" evidence="13">
    <location>
        <begin position="855"/>
        <end position="889"/>
    </location>
</feature>
<dbReference type="Pfam" id="PF00072">
    <property type="entry name" value="Response_reg"/>
    <property type="match status" value="1"/>
</dbReference>
<evidence type="ECO:0000256" key="4">
    <source>
        <dbReference type="ARBA" id="ARBA00022553"/>
    </source>
</evidence>
<evidence type="ECO:0000256" key="1">
    <source>
        <dbReference type="ARBA" id="ARBA00000085"/>
    </source>
</evidence>
<dbReference type="SMART" id="SM00387">
    <property type="entry name" value="HATPase_c"/>
    <property type="match status" value="1"/>
</dbReference>
<evidence type="ECO:0000256" key="8">
    <source>
        <dbReference type="ARBA" id="ARBA00022777"/>
    </source>
</evidence>
<dbReference type="SUPFAM" id="SSF50978">
    <property type="entry name" value="WD40 repeat-like"/>
    <property type="match status" value="1"/>
</dbReference>
<keyword evidence="11 14" id="KW-0472">Membrane</keyword>
<dbReference type="SUPFAM" id="SSF55874">
    <property type="entry name" value="ATPase domain of HSP90 chaperone/DNA topoisomerase II/histidine kinase"/>
    <property type="match status" value="1"/>
</dbReference>
<dbReference type="GO" id="GO:0000155">
    <property type="term" value="F:phosphorelay sensor kinase activity"/>
    <property type="evidence" value="ECO:0007669"/>
    <property type="project" value="InterPro"/>
</dbReference>
<sequence>MKRQVLLVFSLFFSVLSLCGEPIQTFRLDHITISDGLPNSSVSAIVQDSRGFMWFGTQSGLTRYDGYSFTTYLNDPFDSNSLPHNQIQTLFMDDNNILWIGTYNGLCRYDIEKGIFTNYPSIDGDNTSLSNDVVVAIEKDSQGRLWVGTLNGLNLFDEENGSFTRFSHDGDNKFSIPDNTVRTILNDAEGVLWVGTYGGLSRWNENLGRFDTFSCSEDIIQLSIQQYKDSLGEDDISATRSDDFIMEKLGLSVDVTTIPSNYVMTLKQHPADRNILIVGTWEGKTSPGGVAFFNTSTLKAERLDTIDNRVYSLLTDERNKLWIGTWGGGLVLYDLTDGGMNHFYTGNNSEISHDIIYSLYRDHSGVVWIGTNGGGIDKYVDWKNLYKFYKNDPESPFSLPPGKVNSAMEDSFGNIWFAVQGHGISRFNPDTGLFKNYESEVSNPKSLSNSLVNAVYEDSKLNLWVGTNNGLNLYNRVSDDFERFYSGKGETSLPDNLIYSIAEDHEGNLWLGSYTRGIFVRSPDTGIYTYYENDKNDPTSLSDNLIRSLFVDSTGTVWACTNKGLNRFNPRNGSFIRYLHDAEDRNSISSNDVRRIYEDSSGNLWIATNGGGVNLYDRASDSFSLLSSADGLLSNSVMAIGEDEEGRLLFVTIPGISIYNPKDHSFSVIDKKTGLLSSELTSGFLKASDGSLYIGGTNGITYIPKLQLQTVTYKPMVNINSIEVLGVPYDQDGRAAWSLNNLILDYGENTIGFEFTLSDYSSAGQNQFAYKLEGVDSDWVYSGFRNFARYTNLNPGSYIFKVIGADSRNNWNMEGSSVSFTIKPPFWRSYFAYLTYIILFILLFLLIYLRIKNRQDEAIRKMEEQKALNLELENRVRKRTAQIEEARRIAEDATKAKSLFLANMSHELRTPLNAVVGFSELLNEEDYSPEKRHIITSIKTAGKSLSTLINDLLDLSKLEAGKMTIKKSAVDISRVIFEIRHIFNLRVREKGLEFILDIDPEIPEEVLIDETRFRQILINLTGNSIKFTNEGFVKIALKVLQKNVNNNSIDLKIDVSDTGCGISEQNLQKIFDLFWQSESRDLNKPAGTGLGLSICKNLAMLMNGSIDVKSELDKGTTVTVVFKDLPIPSSDSRKKSREARKNLKSNRFNDVKVVVTDDIADNRNLLLEILKQMDIEAFPAENGKEAIEVISKEKPDIVFMDLQMPVMDGYTAAKKLKESLQTQSIPVVAVTASLQNELFNKEGGKINYFSDYITKPYSIDSIREVLVHLVGHKLRDNLNSVKSPDMRKVTMQAGDIDDLDNLIIKLEEFKSEWKNLKPSGRMSRLENFGVRLREVGKRHNASDLIDYAEIFLASIKVFDLKSIEKELNQFPGIIEKFKDL</sequence>
<evidence type="ECO:0000256" key="5">
    <source>
        <dbReference type="ARBA" id="ARBA00022679"/>
    </source>
</evidence>
<keyword evidence="13" id="KW-0175">Coiled coil</keyword>
<accession>A0A841R7L8</accession>
<keyword evidence="6 14" id="KW-0812">Transmembrane</keyword>
<dbReference type="Gene3D" id="3.40.50.2300">
    <property type="match status" value="1"/>
</dbReference>